<organism evidence="1 2">
    <name type="scientific">Camellia sinensis</name>
    <name type="common">Tea plant</name>
    <name type="synonym">Thea sinensis</name>
    <dbReference type="NCBI Taxonomy" id="4442"/>
    <lineage>
        <taxon>Eukaryota</taxon>
        <taxon>Viridiplantae</taxon>
        <taxon>Streptophyta</taxon>
        <taxon>Embryophyta</taxon>
        <taxon>Tracheophyta</taxon>
        <taxon>Spermatophyta</taxon>
        <taxon>Magnoliopsida</taxon>
        <taxon>eudicotyledons</taxon>
        <taxon>Gunneridae</taxon>
        <taxon>Pentapetalae</taxon>
        <taxon>asterids</taxon>
        <taxon>Ericales</taxon>
        <taxon>Theaceae</taxon>
        <taxon>Camellia</taxon>
    </lineage>
</organism>
<accession>A0A7J7GUV8</accession>
<comment type="caution">
    <text evidence="1">The sequence shown here is derived from an EMBL/GenBank/DDBJ whole genome shotgun (WGS) entry which is preliminary data.</text>
</comment>
<dbReference type="AlphaFoldDB" id="A0A7J7GUV8"/>
<keyword evidence="2" id="KW-1185">Reference proteome</keyword>
<reference evidence="1 2" key="2">
    <citation type="submission" date="2020-07" db="EMBL/GenBank/DDBJ databases">
        <title>Genome assembly of wild tea tree DASZ reveals pedigree and selection history of tea varieties.</title>
        <authorList>
            <person name="Zhang W."/>
        </authorList>
    </citation>
    <scope>NUCLEOTIDE SEQUENCE [LARGE SCALE GENOMIC DNA]</scope>
    <source>
        <strain evidence="2">cv. G240</strain>
        <tissue evidence="1">Leaf</tissue>
    </source>
</reference>
<sequence>MCPVECPKVQPAEADAKGCFLDCHSPKCEAVCRIINFYLCLIILLPNYVCIVTKQSEKQIATVPEQHALTPGSQVEMVLFFTSTARAGPAQGAGLSCLPSGPALGKSDEHFSLVSDPNLQINTCFIGLCPSGRTRDYTWIQALDNEVDHFQFSYDGNAQIIPEGHSSKWNSLYNDLTIERTSSKNSVIVIVPEIVEVLVSVVPVSEEENQIHNYRIPCDLESTDTDTRYGYDTIRYGYGDTAKSKKAGYGYG</sequence>
<reference evidence="2" key="1">
    <citation type="journal article" date="2020" name="Nat. Commun.">
        <title>Genome assembly of wild tea tree DASZ reveals pedigree and selection history of tea varieties.</title>
        <authorList>
            <person name="Zhang W."/>
            <person name="Zhang Y."/>
            <person name="Qiu H."/>
            <person name="Guo Y."/>
            <person name="Wan H."/>
            <person name="Zhang X."/>
            <person name="Scossa F."/>
            <person name="Alseekh S."/>
            <person name="Zhang Q."/>
            <person name="Wang P."/>
            <person name="Xu L."/>
            <person name="Schmidt M.H."/>
            <person name="Jia X."/>
            <person name="Li D."/>
            <person name="Zhu A."/>
            <person name="Guo F."/>
            <person name="Chen W."/>
            <person name="Ni D."/>
            <person name="Usadel B."/>
            <person name="Fernie A.R."/>
            <person name="Wen W."/>
        </authorList>
    </citation>
    <scope>NUCLEOTIDE SEQUENCE [LARGE SCALE GENOMIC DNA]</scope>
    <source>
        <strain evidence="2">cv. G240</strain>
    </source>
</reference>
<name>A0A7J7GUV8_CAMSI</name>
<evidence type="ECO:0000313" key="1">
    <source>
        <dbReference type="EMBL" id="KAF5943741.1"/>
    </source>
</evidence>
<dbReference type="EMBL" id="JACBKZ010000008">
    <property type="protein sequence ID" value="KAF5943741.1"/>
    <property type="molecule type" value="Genomic_DNA"/>
</dbReference>
<dbReference type="Proteomes" id="UP000593564">
    <property type="component" value="Unassembled WGS sequence"/>
</dbReference>
<dbReference type="PANTHER" id="PTHR31656">
    <property type="entry name" value="ROOT CAP DOMAIN-CONTAINING PROTEIN"/>
    <property type="match status" value="1"/>
</dbReference>
<evidence type="ECO:0000313" key="2">
    <source>
        <dbReference type="Proteomes" id="UP000593564"/>
    </source>
</evidence>
<protein>
    <submittedName>
        <fullName evidence="1">Uncharacterized protein</fullName>
    </submittedName>
</protein>
<gene>
    <name evidence="1" type="ORF">HYC85_017818</name>
</gene>
<proteinExistence type="predicted"/>